<protein>
    <submittedName>
        <fullName evidence="3">Alpha/beta hydrolase</fullName>
    </submittedName>
</protein>
<evidence type="ECO:0000313" key="3">
    <source>
        <dbReference type="EMBL" id="QID17909.1"/>
    </source>
</evidence>
<dbReference type="PANTHER" id="PTHR23024">
    <property type="entry name" value="ARYLACETAMIDE DEACETYLASE"/>
    <property type="match status" value="1"/>
</dbReference>
<feature type="compositionally biased region" description="Basic and acidic residues" evidence="1">
    <location>
        <begin position="10"/>
        <end position="21"/>
    </location>
</feature>
<dbReference type="InterPro" id="IPR029058">
    <property type="entry name" value="AB_hydrolase_fold"/>
</dbReference>
<dbReference type="GO" id="GO:0034338">
    <property type="term" value="F:short-chain carboxylesterase activity"/>
    <property type="evidence" value="ECO:0007669"/>
    <property type="project" value="TreeGrafter"/>
</dbReference>
<keyword evidence="4" id="KW-1185">Reference proteome</keyword>
<name>A0A6C1B4H5_9RHOO</name>
<dbReference type="Proteomes" id="UP000501991">
    <property type="component" value="Chromosome"/>
</dbReference>
<dbReference type="Pfam" id="PF07859">
    <property type="entry name" value="Abhydrolase_3"/>
    <property type="match status" value="1"/>
</dbReference>
<dbReference type="KEGG" id="azq:G3580_09810"/>
<feature type="region of interest" description="Disordered" evidence="1">
    <location>
        <begin position="1"/>
        <end position="21"/>
    </location>
</feature>
<dbReference type="AlphaFoldDB" id="A0A6C1B4H5"/>
<gene>
    <name evidence="3" type="ORF">G3580_09810</name>
</gene>
<feature type="domain" description="Alpha/beta hydrolase fold-3" evidence="2">
    <location>
        <begin position="47"/>
        <end position="235"/>
    </location>
</feature>
<accession>A0A6C1B4H5</accession>
<sequence length="301" mass="31327">MTSDTLPTPDDARRCADGRDGVVDVDGGAPVPVRIYGDTAGRPGALVVHFHGGTFVAGSLDSGATVAGLLAQAGAVVVSVDYPLAGAHPFPAAVDVGYAVLKWADGQRCRLAGKQAGLFVAGEEAGGNLAAAIAMVARDRRAPGLAGQLLISPMLDARLGTASMRKCEAGPVGCRWADGWRAYLGCGTAADHPYALPARARRLGGLAPALVLTAGDDPFHDEALAYATRLEQAGVFAYGLELEAHTGWPCSLSAPPPAPATWAVPMREAMRAFMVRNMTTEARQRVCDTRHSMQSQQESPQ</sequence>
<dbReference type="SUPFAM" id="SSF53474">
    <property type="entry name" value="alpha/beta-Hydrolases"/>
    <property type="match status" value="1"/>
</dbReference>
<evidence type="ECO:0000259" key="2">
    <source>
        <dbReference type="Pfam" id="PF07859"/>
    </source>
</evidence>
<keyword evidence="3" id="KW-0378">Hydrolase</keyword>
<organism evidence="3 4">
    <name type="scientific">Nitrogeniibacter mangrovi</name>
    <dbReference type="NCBI Taxonomy" id="2016596"/>
    <lineage>
        <taxon>Bacteria</taxon>
        <taxon>Pseudomonadati</taxon>
        <taxon>Pseudomonadota</taxon>
        <taxon>Betaproteobacteria</taxon>
        <taxon>Rhodocyclales</taxon>
        <taxon>Zoogloeaceae</taxon>
        <taxon>Nitrogeniibacter</taxon>
    </lineage>
</organism>
<dbReference type="InterPro" id="IPR013094">
    <property type="entry name" value="AB_hydrolase_3"/>
</dbReference>
<proteinExistence type="predicted"/>
<dbReference type="EMBL" id="CP048836">
    <property type="protein sequence ID" value="QID17909.1"/>
    <property type="molecule type" value="Genomic_DNA"/>
</dbReference>
<evidence type="ECO:0000313" key="4">
    <source>
        <dbReference type="Proteomes" id="UP000501991"/>
    </source>
</evidence>
<dbReference type="InterPro" id="IPR050466">
    <property type="entry name" value="Carboxylest/Gibb_receptor"/>
</dbReference>
<dbReference type="PANTHER" id="PTHR23024:SF24">
    <property type="entry name" value="ALPHA_BETA HYDROLASE FOLD-3 DOMAIN-CONTAINING PROTEIN"/>
    <property type="match status" value="1"/>
</dbReference>
<evidence type="ECO:0000256" key="1">
    <source>
        <dbReference type="SAM" id="MobiDB-lite"/>
    </source>
</evidence>
<dbReference type="Gene3D" id="3.40.50.1820">
    <property type="entry name" value="alpha/beta hydrolase"/>
    <property type="match status" value="1"/>
</dbReference>
<dbReference type="RefSeq" id="WP_173765071.1">
    <property type="nucleotide sequence ID" value="NZ_CP048836.1"/>
</dbReference>
<reference evidence="3 4" key="1">
    <citation type="submission" date="2020-02" db="EMBL/GenBank/DDBJ databases">
        <title>Nitrogenibacter mangrovi gen. nov., sp. nov. isolated from mangrove sediment, a denitrifying betaproteobacterium.</title>
        <authorList>
            <person name="Liao H."/>
            <person name="Tian Y."/>
        </authorList>
    </citation>
    <scope>NUCLEOTIDE SEQUENCE [LARGE SCALE GENOMIC DNA]</scope>
    <source>
        <strain evidence="3 4">M9-3-2</strain>
    </source>
</reference>